<feature type="region of interest" description="Disordered" evidence="1">
    <location>
        <begin position="1"/>
        <end position="26"/>
    </location>
</feature>
<sequence>MADGKRSMQNSEHSKRVTVIDRPGQDKVHYTGARTRHRIVDVLKEFLDFELNEWKLRFS</sequence>
<protein>
    <submittedName>
        <fullName evidence="3">Uncharacterized protein</fullName>
    </submittedName>
</protein>
<name>A0A915Q5K5_9BILA</name>
<evidence type="ECO:0000313" key="3">
    <source>
        <dbReference type="WBParaSite" id="sdigi.contig615.g9228.t1"/>
    </source>
</evidence>
<accession>A0A915Q5K5</accession>
<reference evidence="3" key="1">
    <citation type="submission" date="2022-11" db="UniProtKB">
        <authorList>
            <consortium name="WormBaseParasite"/>
        </authorList>
    </citation>
    <scope>IDENTIFICATION</scope>
</reference>
<evidence type="ECO:0000313" key="2">
    <source>
        <dbReference type="Proteomes" id="UP000887581"/>
    </source>
</evidence>
<dbReference type="Proteomes" id="UP000887581">
    <property type="component" value="Unplaced"/>
</dbReference>
<dbReference type="AlphaFoldDB" id="A0A915Q5K5"/>
<evidence type="ECO:0000256" key="1">
    <source>
        <dbReference type="SAM" id="MobiDB-lite"/>
    </source>
</evidence>
<organism evidence="2 3">
    <name type="scientific">Setaria digitata</name>
    <dbReference type="NCBI Taxonomy" id="48799"/>
    <lineage>
        <taxon>Eukaryota</taxon>
        <taxon>Metazoa</taxon>
        <taxon>Ecdysozoa</taxon>
        <taxon>Nematoda</taxon>
        <taxon>Chromadorea</taxon>
        <taxon>Rhabditida</taxon>
        <taxon>Spirurina</taxon>
        <taxon>Spiruromorpha</taxon>
        <taxon>Filarioidea</taxon>
        <taxon>Setariidae</taxon>
        <taxon>Setaria</taxon>
    </lineage>
</organism>
<dbReference type="WBParaSite" id="sdigi.contig615.g9228.t1">
    <property type="protein sequence ID" value="sdigi.contig615.g9228.t1"/>
    <property type="gene ID" value="sdigi.contig615.g9228"/>
</dbReference>
<keyword evidence="2" id="KW-1185">Reference proteome</keyword>
<proteinExistence type="predicted"/>